<dbReference type="EMBL" id="JWIN03000011">
    <property type="protein sequence ID" value="KAB1270768.1"/>
    <property type="molecule type" value="Genomic_DNA"/>
</dbReference>
<feature type="compositionally biased region" description="Basic and acidic residues" evidence="1">
    <location>
        <begin position="66"/>
        <end position="83"/>
    </location>
</feature>
<comment type="caution">
    <text evidence="2">The sequence shown here is derived from an EMBL/GenBank/DDBJ whole genome shotgun (WGS) entry which is preliminary data.</text>
</comment>
<dbReference type="AlphaFoldDB" id="A0A5N4DI02"/>
<evidence type="ECO:0000313" key="3">
    <source>
        <dbReference type="Proteomes" id="UP000299084"/>
    </source>
</evidence>
<dbReference type="Proteomes" id="UP000299084">
    <property type="component" value="Unassembled WGS sequence"/>
</dbReference>
<sequence length="90" mass="10087">MGLTLKSSTGDCGQVKSYFHVIPCRGRGLYIQQASGPDSLHLTLRTWFLGPLTARICCGCFCNREKARTDESRPSSPRQEKQQELTWPSP</sequence>
<name>A0A5N4DI02_CAMDR</name>
<reference evidence="2 3" key="1">
    <citation type="journal article" date="2019" name="Mol. Ecol. Resour.">
        <title>Improving Illumina assemblies with Hi-C and long reads: an example with the North African dromedary.</title>
        <authorList>
            <person name="Elbers J.P."/>
            <person name="Rogers M.F."/>
            <person name="Perelman P.L."/>
            <person name="Proskuryakova A.A."/>
            <person name="Serdyukova N.A."/>
            <person name="Johnson W.E."/>
            <person name="Horin P."/>
            <person name="Corander J."/>
            <person name="Murphy D."/>
            <person name="Burger P.A."/>
        </authorList>
    </citation>
    <scope>NUCLEOTIDE SEQUENCE [LARGE SCALE GENOMIC DNA]</scope>
    <source>
        <strain evidence="2">Drom800</strain>
        <tissue evidence="2">Blood</tissue>
    </source>
</reference>
<protein>
    <submittedName>
        <fullName evidence="2">Uncharacterized protein</fullName>
    </submittedName>
</protein>
<evidence type="ECO:0000256" key="1">
    <source>
        <dbReference type="SAM" id="MobiDB-lite"/>
    </source>
</evidence>
<keyword evidence="3" id="KW-1185">Reference proteome</keyword>
<feature type="region of interest" description="Disordered" evidence="1">
    <location>
        <begin position="66"/>
        <end position="90"/>
    </location>
</feature>
<accession>A0A5N4DI02</accession>
<evidence type="ECO:0000313" key="2">
    <source>
        <dbReference type="EMBL" id="KAB1270768.1"/>
    </source>
</evidence>
<proteinExistence type="predicted"/>
<organism evidence="2 3">
    <name type="scientific">Camelus dromedarius</name>
    <name type="common">Dromedary</name>
    <name type="synonym">Arabian camel</name>
    <dbReference type="NCBI Taxonomy" id="9838"/>
    <lineage>
        <taxon>Eukaryota</taxon>
        <taxon>Metazoa</taxon>
        <taxon>Chordata</taxon>
        <taxon>Craniata</taxon>
        <taxon>Vertebrata</taxon>
        <taxon>Euteleostomi</taxon>
        <taxon>Mammalia</taxon>
        <taxon>Eutheria</taxon>
        <taxon>Laurasiatheria</taxon>
        <taxon>Artiodactyla</taxon>
        <taxon>Tylopoda</taxon>
        <taxon>Camelidae</taxon>
        <taxon>Camelus</taxon>
    </lineage>
</organism>
<gene>
    <name evidence="2" type="ORF">Cadr_000009529</name>
</gene>